<evidence type="ECO:0000256" key="12">
    <source>
        <dbReference type="ARBA" id="ARBA00022967"/>
    </source>
</evidence>
<feature type="binding site" evidence="16">
    <location>
        <position position="538"/>
    </location>
    <ligand>
        <name>Mg(2+)</name>
        <dbReference type="ChEBI" id="CHEBI:18420"/>
    </ligand>
</feature>
<comment type="caution">
    <text evidence="18">The sequence shown here is derived from an EMBL/GenBank/DDBJ whole genome shotgun (WGS) entry which is preliminary data.</text>
</comment>
<keyword evidence="11 16" id="KW-0630">Potassium</keyword>
<dbReference type="Gene3D" id="2.70.150.10">
    <property type="entry name" value="Calcium-transporting ATPase, cytoplasmic transduction domain A"/>
    <property type="match status" value="1"/>
</dbReference>
<keyword evidence="4 16" id="KW-0633">Potassium transport</keyword>
<dbReference type="HAMAP" id="MF_00285">
    <property type="entry name" value="KdpB"/>
    <property type="match status" value="1"/>
</dbReference>
<dbReference type="GO" id="GO:0005524">
    <property type="term" value="F:ATP binding"/>
    <property type="evidence" value="ECO:0007669"/>
    <property type="project" value="UniProtKB-UniRule"/>
</dbReference>
<proteinExistence type="inferred from homology"/>
<dbReference type="FunFam" id="2.70.150.10:FF:000033">
    <property type="entry name" value="Potassium-transporting ATPase ATP-binding subunit"/>
    <property type="match status" value="1"/>
</dbReference>
<feature type="active site" description="4-aspartylphosphate intermediate" evidence="16">
    <location>
        <position position="313"/>
    </location>
</feature>
<dbReference type="InterPro" id="IPR023298">
    <property type="entry name" value="ATPase_P-typ_TM_dom_sf"/>
</dbReference>
<dbReference type="PROSITE" id="PS00154">
    <property type="entry name" value="ATPASE_E1_E2"/>
    <property type="match status" value="1"/>
</dbReference>
<dbReference type="InterPro" id="IPR059000">
    <property type="entry name" value="ATPase_P-type_domA"/>
</dbReference>
<sequence>MSKRKREIKLFEPALVNTAIKQSFVKLSPRLMIKNPVMFTVEIGTFVMLAVVIWQMTTHDTTQGAVWYNTVVFAILLITVLFANFAEALAEARGKAQAESLRKTREETPAKKVISPGDIFVKEIKVVPSSQLRLGDRFVCETNDVIPMDGEIIEGIATIDESAITGESAPVIREAGGDKSSVTGGTKVLSDRIVVQVTTQPGETFLDKMIALVEGASRQKTPNEIALTILLAAFTLIFIIVCVTLKPFADYANTPITIAAFISLFVCLIPTTIGGLLSAIGIAGMDRALRANVISKSGKAVETAGDVDVLLLDKTGTITIGNRKATNFYPANGVSANEFIDMVVYGSLADDTPEGKSIIELASKQANPTGSLDQFRHQKLAVYKEPLSFIKFTAETRSSGVDLPNGTRIRKGAFDAIRNIATKAGNTVPKEVEEQVKKISSDGGTPLVVSVNNEIKGVIELQDIIKPGIQERFERLRKMGVKTVMVTGDNPLTAKYIANKAGVDDFIAEAKPEDKMNYIRKEQATGKLVAMMGDGTNDAPALAQADVGVAMNSGTQAAKEAGNMVDLDNDPTKLIEVVEIGKQLLITRGTLTTFSIANDVAKYFAIVPALFIASIPALQHLNIMGLKSPESAILSAIIFNAIIIPMLIPLALKGVEYKPIGASALLRRNLLIYGVGGVIVPFIGIKLIDMLLAVFM</sequence>
<evidence type="ECO:0000256" key="2">
    <source>
        <dbReference type="ARBA" id="ARBA00022448"/>
    </source>
</evidence>
<keyword evidence="12 16" id="KW-1278">Translocase</keyword>
<keyword evidence="15 16" id="KW-0472">Membrane</keyword>
<evidence type="ECO:0000256" key="7">
    <source>
        <dbReference type="ARBA" id="ARBA00022723"/>
    </source>
</evidence>
<dbReference type="SUPFAM" id="SSF81653">
    <property type="entry name" value="Calcium ATPase, transduction domain A"/>
    <property type="match status" value="1"/>
</dbReference>
<organism evidence="18 19">
    <name type="scientific">Niastella vici</name>
    <dbReference type="NCBI Taxonomy" id="1703345"/>
    <lineage>
        <taxon>Bacteria</taxon>
        <taxon>Pseudomonadati</taxon>
        <taxon>Bacteroidota</taxon>
        <taxon>Chitinophagia</taxon>
        <taxon>Chitinophagales</taxon>
        <taxon>Chitinophagaceae</taxon>
        <taxon>Niastella</taxon>
    </lineage>
</organism>
<keyword evidence="3 16" id="KW-1003">Cell membrane</keyword>
<keyword evidence="2 16" id="KW-0813">Transport</keyword>
<dbReference type="InterPro" id="IPR018303">
    <property type="entry name" value="ATPase_P-typ_P_site"/>
</dbReference>
<evidence type="ECO:0000313" key="19">
    <source>
        <dbReference type="Proteomes" id="UP000192796"/>
    </source>
</evidence>
<dbReference type="NCBIfam" id="TIGR01494">
    <property type="entry name" value="ATPase_P-type"/>
    <property type="match status" value="2"/>
</dbReference>
<dbReference type="InterPro" id="IPR044492">
    <property type="entry name" value="P_typ_ATPase_HD_dom"/>
</dbReference>
<dbReference type="Proteomes" id="UP000192796">
    <property type="component" value="Unassembled WGS sequence"/>
</dbReference>
<evidence type="ECO:0000256" key="8">
    <source>
        <dbReference type="ARBA" id="ARBA00022741"/>
    </source>
</evidence>
<reference evidence="18 19" key="1">
    <citation type="submission" date="2016-03" db="EMBL/GenBank/DDBJ databases">
        <title>Niastella vici sp. nov., isolated from farmland soil.</title>
        <authorList>
            <person name="Chen L."/>
            <person name="Wang D."/>
            <person name="Yang S."/>
            <person name="Wang G."/>
        </authorList>
    </citation>
    <scope>NUCLEOTIDE SEQUENCE [LARGE SCALE GENOMIC DNA]</scope>
    <source>
        <strain evidence="18 19">DJ57</strain>
    </source>
</reference>
<dbReference type="SFLD" id="SFLDS00003">
    <property type="entry name" value="Haloacid_Dehalogenase"/>
    <property type="match status" value="1"/>
</dbReference>
<keyword evidence="7 16" id="KW-0479">Metal-binding</keyword>
<evidence type="ECO:0000256" key="15">
    <source>
        <dbReference type="ARBA" id="ARBA00023136"/>
    </source>
</evidence>
<keyword evidence="6 16" id="KW-0812">Transmembrane</keyword>
<dbReference type="NCBIfam" id="TIGR01497">
    <property type="entry name" value="kdpB"/>
    <property type="match status" value="1"/>
</dbReference>
<dbReference type="PANTHER" id="PTHR43743">
    <property type="entry name" value="POTASSIUM-TRANSPORTING ATPASE ATP-BINDING SUBUNIT"/>
    <property type="match status" value="1"/>
</dbReference>
<accession>A0A1V9G0J6</accession>
<evidence type="ECO:0000259" key="17">
    <source>
        <dbReference type="Pfam" id="PF00122"/>
    </source>
</evidence>
<dbReference type="SFLD" id="SFLDF00027">
    <property type="entry name" value="p-type_atpase"/>
    <property type="match status" value="1"/>
</dbReference>
<evidence type="ECO:0000256" key="10">
    <source>
        <dbReference type="ARBA" id="ARBA00022842"/>
    </source>
</evidence>
<feature type="transmembrane region" description="Helical" evidence="16">
    <location>
        <begin position="631"/>
        <end position="650"/>
    </location>
</feature>
<dbReference type="InterPro" id="IPR006391">
    <property type="entry name" value="P-type_ATPase_bsu_IA"/>
</dbReference>
<evidence type="ECO:0000256" key="13">
    <source>
        <dbReference type="ARBA" id="ARBA00022989"/>
    </source>
</evidence>
<feature type="transmembrane region" description="Helical" evidence="16">
    <location>
        <begin position="225"/>
        <end position="246"/>
    </location>
</feature>
<dbReference type="InterPro" id="IPR008250">
    <property type="entry name" value="ATPase_P-typ_transduc_dom_A_sf"/>
</dbReference>
<evidence type="ECO:0000256" key="9">
    <source>
        <dbReference type="ARBA" id="ARBA00022840"/>
    </source>
</evidence>
<keyword evidence="13 16" id="KW-1133">Transmembrane helix</keyword>
<dbReference type="InterPro" id="IPR023299">
    <property type="entry name" value="ATPase_P-typ_cyto_dom_N"/>
</dbReference>
<dbReference type="GO" id="GO:0008556">
    <property type="term" value="F:P-type potassium transmembrane transporter activity"/>
    <property type="evidence" value="ECO:0007669"/>
    <property type="project" value="UniProtKB-UniRule"/>
</dbReference>
<dbReference type="SUPFAM" id="SSF56784">
    <property type="entry name" value="HAD-like"/>
    <property type="match status" value="1"/>
</dbReference>
<feature type="binding site" evidence="16">
    <location>
        <position position="350"/>
    </location>
    <ligand>
        <name>ATP</name>
        <dbReference type="ChEBI" id="CHEBI:30616"/>
    </ligand>
</feature>
<dbReference type="EMBL" id="LVYD01000043">
    <property type="protein sequence ID" value="OQP64097.1"/>
    <property type="molecule type" value="Genomic_DNA"/>
</dbReference>
<dbReference type="GO" id="GO:0000287">
    <property type="term" value="F:magnesium ion binding"/>
    <property type="evidence" value="ECO:0007669"/>
    <property type="project" value="UniProtKB-UniRule"/>
</dbReference>
<dbReference type="GO" id="GO:0016887">
    <property type="term" value="F:ATP hydrolysis activity"/>
    <property type="evidence" value="ECO:0007669"/>
    <property type="project" value="InterPro"/>
</dbReference>
<dbReference type="PRINTS" id="PR00119">
    <property type="entry name" value="CATATPASE"/>
</dbReference>
<evidence type="ECO:0000256" key="6">
    <source>
        <dbReference type="ARBA" id="ARBA00022692"/>
    </source>
</evidence>
<protein>
    <recommendedName>
        <fullName evidence="16">Potassium-transporting ATPase ATP-binding subunit</fullName>
        <ecNumber evidence="16">7.2.2.6</ecNumber>
    </recommendedName>
    <alternativeName>
        <fullName evidence="16">ATP phosphohydrolase [potassium-transporting] B chain</fullName>
    </alternativeName>
    <alternativeName>
        <fullName evidence="16">Potassium-binding and translocating subunit B</fullName>
    </alternativeName>
    <alternativeName>
        <fullName evidence="16">Potassium-translocating ATPase B chain</fullName>
    </alternativeName>
</protein>
<dbReference type="Gene3D" id="3.40.50.1000">
    <property type="entry name" value="HAD superfamily/HAD-like"/>
    <property type="match status" value="1"/>
</dbReference>
<name>A0A1V9G0J6_9BACT</name>
<keyword evidence="14 16" id="KW-0406">Ion transport</keyword>
<dbReference type="Pfam" id="PF00702">
    <property type="entry name" value="Hydrolase"/>
    <property type="match status" value="1"/>
</dbReference>
<feature type="transmembrane region" description="Helical" evidence="16">
    <location>
        <begin position="36"/>
        <end position="54"/>
    </location>
</feature>
<dbReference type="GO" id="GO:0005886">
    <property type="term" value="C:plasma membrane"/>
    <property type="evidence" value="ECO:0007669"/>
    <property type="project" value="UniProtKB-SubCell"/>
</dbReference>
<dbReference type="Pfam" id="PF00122">
    <property type="entry name" value="E1-E2_ATPase"/>
    <property type="match status" value="1"/>
</dbReference>
<keyword evidence="10 16" id="KW-0460">Magnesium</keyword>
<evidence type="ECO:0000256" key="14">
    <source>
        <dbReference type="ARBA" id="ARBA00023065"/>
    </source>
</evidence>
<comment type="function">
    <text evidence="16">Part of the high-affinity ATP-driven potassium transport (or Kdp) system, which catalyzes the hydrolysis of ATP coupled with the electrogenic transport of potassium into the cytoplasm. This subunit is responsible for energy coupling to the transport system and for the release of the potassium ions to the cytoplasm.</text>
</comment>
<dbReference type="AlphaFoldDB" id="A0A1V9G0J6"/>
<comment type="subcellular location">
    <subcellularLocation>
        <location evidence="16">Cell membrane</location>
        <topology evidence="16">Multi-pass membrane protein</topology>
    </subcellularLocation>
    <subcellularLocation>
        <location evidence="1">Membrane</location>
    </subcellularLocation>
</comment>
<evidence type="ECO:0000256" key="3">
    <source>
        <dbReference type="ARBA" id="ARBA00022475"/>
    </source>
</evidence>
<dbReference type="RefSeq" id="WP_081147278.1">
    <property type="nucleotide sequence ID" value="NZ_LVYD01000043.1"/>
</dbReference>
<keyword evidence="8 16" id="KW-0547">Nucleotide-binding</keyword>
<dbReference type="InterPro" id="IPR001757">
    <property type="entry name" value="P_typ_ATPase"/>
</dbReference>
<gene>
    <name evidence="16" type="primary">kdpB</name>
    <name evidence="18" type="ORF">A3860_22075</name>
</gene>
<feature type="transmembrane region" description="Helical" evidence="16">
    <location>
        <begin position="258"/>
        <end position="280"/>
    </location>
</feature>
<keyword evidence="19" id="KW-1185">Reference proteome</keyword>
<evidence type="ECO:0000256" key="1">
    <source>
        <dbReference type="ARBA" id="ARBA00004370"/>
    </source>
</evidence>
<feature type="transmembrane region" description="Helical" evidence="16">
    <location>
        <begin position="66"/>
        <end position="86"/>
    </location>
</feature>
<feature type="binding site" evidence="16">
    <location>
        <begin position="392"/>
        <end position="399"/>
    </location>
    <ligand>
        <name>ATP</name>
        <dbReference type="ChEBI" id="CHEBI:30616"/>
    </ligand>
</feature>
<evidence type="ECO:0000256" key="4">
    <source>
        <dbReference type="ARBA" id="ARBA00022538"/>
    </source>
</evidence>
<keyword evidence="9 16" id="KW-0067">ATP-binding</keyword>
<feature type="transmembrane region" description="Helical" evidence="16">
    <location>
        <begin position="600"/>
        <end position="619"/>
    </location>
</feature>
<dbReference type="OrthoDB" id="614385at2"/>
<evidence type="ECO:0000256" key="5">
    <source>
        <dbReference type="ARBA" id="ARBA00022553"/>
    </source>
</evidence>
<dbReference type="PANTHER" id="PTHR43743:SF1">
    <property type="entry name" value="POTASSIUM-TRANSPORTING ATPASE ATP-BINDING SUBUNIT"/>
    <property type="match status" value="1"/>
</dbReference>
<dbReference type="SFLD" id="SFLDG00002">
    <property type="entry name" value="C1.7:_P-type_atpase_like"/>
    <property type="match status" value="1"/>
</dbReference>
<comment type="subunit">
    <text evidence="16">The system is composed of three essential subunits: KdpA, KdpB and KdpC.</text>
</comment>
<feature type="binding site" evidence="16">
    <location>
        <position position="411"/>
    </location>
    <ligand>
        <name>ATP</name>
        <dbReference type="ChEBI" id="CHEBI:30616"/>
    </ligand>
</feature>
<comment type="similarity">
    <text evidence="16">Belongs to the cation transport ATPase (P-type) (TC 3.A.3) family. Type IA subfamily.</text>
</comment>
<dbReference type="EC" id="7.2.2.6" evidence="16"/>
<dbReference type="InterPro" id="IPR023214">
    <property type="entry name" value="HAD_sf"/>
</dbReference>
<feature type="binding site" evidence="16">
    <location>
        <position position="534"/>
    </location>
    <ligand>
        <name>Mg(2+)</name>
        <dbReference type="ChEBI" id="CHEBI:18420"/>
    </ligand>
</feature>
<dbReference type="SUPFAM" id="SSF81665">
    <property type="entry name" value="Calcium ATPase, transmembrane domain M"/>
    <property type="match status" value="1"/>
</dbReference>
<dbReference type="CDD" id="cd02078">
    <property type="entry name" value="P-type_ATPase_K"/>
    <property type="match status" value="1"/>
</dbReference>
<evidence type="ECO:0000256" key="16">
    <source>
        <dbReference type="HAMAP-Rule" id="MF_00285"/>
    </source>
</evidence>
<evidence type="ECO:0000313" key="18">
    <source>
        <dbReference type="EMBL" id="OQP64097.1"/>
    </source>
</evidence>
<feature type="binding site" evidence="16">
    <location>
        <position position="354"/>
    </location>
    <ligand>
        <name>ATP</name>
        <dbReference type="ChEBI" id="CHEBI:30616"/>
    </ligand>
</feature>
<evidence type="ECO:0000256" key="11">
    <source>
        <dbReference type="ARBA" id="ARBA00022958"/>
    </source>
</evidence>
<dbReference type="PROSITE" id="PS01229">
    <property type="entry name" value="COF_2"/>
    <property type="match status" value="1"/>
</dbReference>
<dbReference type="InterPro" id="IPR036412">
    <property type="entry name" value="HAD-like_sf"/>
</dbReference>
<dbReference type="STRING" id="1703345.A3860_22075"/>
<comment type="catalytic activity">
    <reaction evidence="16">
        <text>K(+)(out) + ATP + H2O = K(+)(in) + ADP + phosphate + H(+)</text>
        <dbReference type="Rhea" id="RHEA:16777"/>
        <dbReference type="ChEBI" id="CHEBI:15377"/>
        <dbReference type="ChEBI" id="CHEBI:15378"/>
        <dbReference type="ChEBI" id="CHEBI:29103"/>
        <dbReference type="ChEBI" id="CHEBI:30616"/>
        <dbReference type="ChEBI" id="CHEBI:43474"/>
        <dbReference type="ChEBI" id="CHEBI:456216"/>
        <dbReference type="EC" id="7.2.2.6"/>
    </reaction>
</comment>
<feature type="transmembrane region" description="Helical" evidence="16">
    <location>
        <begin position="670"/>
        <end position="695"/>
    </location>
</feature>
<keyword evidence="5 16" id="KW-0597">Phosphoprotein</keyword>
<dbReference type="Gene3D" id="3.40.1110.10">
    <property type="entry name" value="Calcium-transporting ATPase, cytoplasmic domain N"/>
    <property type="match status" value="1"/>
</dbReference>
<feature type="domain" description="P-type ATPase A" evidence="17">
    <location>
        <begin position="123"/>
        <end position="214"/>
    </location>
</feature>